<feature type="transmembrane region" description="Helical" evidence="12">
    <location>
        <begin position="186"/>
        <end position="207"/>
    </location>
</feature>
<feature type="domain" description="K+ potassium transporter integral membrane" evidence="13">
    <location>
        <begin position="25"/>
        <end position="480"/>
    </location>
</feature>
<feature type="transmembrane region" description="Helical" evidence="12">
    <location>
        <begin position="227"/>
        <end position="250"/>
    </location>
</feature>
<feature type="transmembrane region" description="Helical" evidence="12">
    <location>
        <begin position="262"/>
        <end position="284"/>
    </location>
</feature>
<feature type="transmembrane region" description="Helical" evidence="12">
    <location>
        <begin position="412"/>
        <end position="433"/>
    </location>
</feature>
<comment type="catalytic activity">
    <reaction evidence="12">
        <text>K(+)(in) + H(+)(in) = K(+)(out) + H(+)(out)</text>
        <dbReference type="Rhea" id="RHEA:28490"/>
        <dbReference type="ChEBI" id="CHEBI:15378"/>
        <dbReference type="ChEBI" id="CHEBI:29103"/>
    </reaction>
</comment>
<dbReference type="Proteomes" id="UP000298358">
    <property type="component" value="Unassembled WGS sequence"/>
</dbReference>
<dbReference type="GO" id="GO:0005886">
    <property type="term" value="C:plasma membrane"/>
    <property type="evidence" value="ECO:0007669"/>
    <property type="project" value="UniProtKB-SubCell"/>
</dbReference>
<comment type="subcellular location">
    <subcellularLocation>
        <location evidence="12">Cell membrane</location>
        <topology evidence="12">Multi-pass membrane protein</topology>
    </subcellularLocation>
    <subcellularLocation>
        <location evidence="1">Membrane</location>
        <topology evidence="1">Multi-pass membrane protein</topology>
    </subcellularLocation>
</comment>
<feature type="transmembrane region" description="Helical" evidence="12">
    <location>
        <begin position="304"/>
        <end position="333"/>
    </location>
</feature>
<proteinExistence type="inferred from homology"/>
<evidence type="ECO:0000256" key="12">
    <source>
        <dbReference type="HAMAP-Rule" id="MF_01522"/>
    </source>
</evidence>
<dbReference type="AlphaFoldDB" id="A0A4Y9FYG9"/>
<dbReference type="PANTHER" id="PTHR30540:SF79">
    <property type="entry name" value="LOW AFFINITY POTASSIUM TRANSPORT SYSTEM PROTEIN KUP"/>
    <property type="match status" value="1"/>
</dbReference>
<organism evidence="15 16">
    <name type="scientific">Microbacterium paludicola</name>
    <dbReference type="NCBI Taxonomy" id="300019"/>
    <lineage>
        <taxon>Bacteria</taxon>
        <taxon>Bacillati</taxon>
        <taxon>Actinomycetota</taxon>
        <taxon>Actinomycetes</taxon>
        <taxon>Micrococcales</taxon>
        <taxon>Microbacteriaceae</taxon>
        <taxon>Microbacterium</taxon>
    </lineage>
</organism>
<protein>
    <recommendedName>
        <fullName evidence="12">Probable potassium transport system protein Kup</fullName>
    </recommendedName>
</protein>
<evidence type="ECO:0000256" key="2">
    <source>
        <dbReference type="ARBA" id="ARBA00007019"/>
    </source>
</evidence>
<feature type="transmembrane region" description="Helical" evidence="12">
    <location>
        <begin position="20"/>
        <end position="43"/>
    </location>
</feature>
<feature type="transmembrane region" description="Helical" evidence="12">
    <location>
        <begin position="115"/>
        <end position="136"/>
    </location>
</feature>
<keyword evidence="3 12" id="KW-0813">Transport</keyword>
<evidence type="ECO:0000259" key="13">
    <source>
        <dbReference type="Pfam" id="PF02705"/>
    </source>
</evidence>
<evidence type="ECO:0000259" key="14">
    <source>
        <dbReference type="Pfam" id="PF22776"/>
    </source>
</evidence>
<dbReference type="EMBL" id="SPQB01000001">
    <property type="protein sequence ID" value="TFU34566.1"/>
    <property type="molecule type" value="Genomic_DNA"/>
</dbReference>
<evidence type="ECO:0000256" key="5">
    <source>
        <dbReference type="ARBA" id="ARBA00022538"/>
    </source>
</evidence>
<comment type="caution">
    <text evidence="15">The sequence shown here is derived from an EMBL/GenBank/DDBJ whole genome shotgun (WGS) entry which is preliminary data.</text>
</comment>
<comment type="function">
    <text evidence="12">Transport of potassium into the cell. Likely operates as a K(+):H(+) symporter.</text>
</comment>
<gene>
    <name evidence="12" type="primary">kup</name>
    <name evidence="15" type="ORF">E4U02_00150</name>
</gene>
<dbReference type="InterPro" id="IPR053951">
    <property type="entry name" value="K_trans_N"/>
</dbReference>
<feature type="transmembrane region" description="Helical" evidence="12">
    <location>
        <begin position="354"/>
        <end position="375"/>
    </location>
</feature>
<sequence length="646" mass="70276">MTQLLERTPTTTPQTVRERVRFALVLGALGVVFGDIGTSPIYTLQTIFNPEDPHPVPVDPENVYGVVSLIFWSMMIIVTLTYVSLAMRIENHGEGGIMALITLIRSWAMKSRVRVMASLAVLGIFGASLFLGDGMITPAISVMSAVEGLKVVNPDLEAFVIPIVVVIIVVLFAAQKFGTAAVGRLFGPVTTVWFAAIALFGIGGILMEPGILVALSPTYAFGFLIGHFHYAFFALAAIVLCFTGAEALYADMGHFGRKPITVGWLFVVLPAVTLNYMGQGALILHDKDALASPFFLLIPDALRVPMIILATAATVIASQAVISGAFSVASQAAELGYLPRLRILHTSTDTYGQIYVPWVNWIILAAVLVLVFTFQSSTALAYAYGMTAIGTNTITTILFFFVAFRAWRAPRWLLWTGLALILSFELLFVAANLTKILHGAWLPLAIALASFAVMATWQKGRQIITGKRTKMEGSLSDFMAEITAGPDRIATVPGTAIFLNRGKTTVPLALRDNVRHNHVRHENIVIVSVDIATVPRVPSTQRVVVDDLGDPRDGITHVTVNFGYAEVTDVPRALALVSPKAACGRLDLDQAIYYLSKIELRAGRKPRMMTWRKKLFLATSRITVDAAEHFNLPLNRTVVLGEVVEI</sequence>
<evidence type="ECO:0000256" key="1">
    <source>
        <dbReference type="ARBA" id="ARBA00004141"/>
    </source>
</evidence>
<comment type="similarity">
    <text evidence="2 12">Belongs to the HAK/KUP transporter (TC 2.A.72) family.</text>
</comment>
<feature type="transmembrane region" description="Helical" evidence="12">
    <location>
        <begin position="439"/>
        <end position="457"/>
    </location>
</feature>
<keyword evidence="8 12" id="KW-0630">Potassium</keyword>
<name>A0A4Y9FYG9_9MICO</name>
<dbReference type="InterPro" id="IPR003855">
    <property type="entry name" value="K+_transporter"/>
</dbReference>
<evidence type="ECO:0000256" key="11">
    <source>
        <dbReference type="ARBA" id="ARBA00023136"/>
    </source>
</evidence>
<dbReference type="InterPro" id="IPR053952">
    <property type="entry name" value="K_trans_C"/>
</dbReference>
<evidence type="ECO:0000256" key="10">
    <source>
        <dbReference type="ARBA" id="ARBA00023065"/>
    </source>
</evidence>
<keyword evidence="11 12" id="KW-0472">Membrane</keyword>
<keyword evidence="10 12" id="KW-0406">Ion transport</keyword>
<evidence type="ECO:0000256" key="6">
    <source>
        <dbReference type="ARBA" id="ARBA00022692"/>
    </source>
</evidence>
<accession>A0A4Y9FYG9</accession>
<evidence type="ECO:0000256" key="9">
    <source>
        <dbReference type="ARBA" id="ARBA00022989"/>
    </source>
</evidence>
<keyword evidence="5 12" id="KW-0633">Potassium transport</keyword>
<evidence type="ECO:0000256" key="4">
    <source>
        <dbReference type="ARBA" id="ARBA00022475"/>
    </source>
</evidence>
<keyword evidence="6 12" id="KW-0812">Transmembrane</keyword>
<evidence type="ECO:0000256" key="7">
    <source>
        <dbReference type="ARBA" id="ARBA00022847"/>
    </source>
</evidence>
<evidence type="ECO:0000256" key="3">
    <source>
        <dbReference type="ARBA" id="ARBA00022448"/>
    </source>
</evidence>
<evidence type="ECO:0000256" key="8">
    <source>
        <dbReference type="ARBA" id="ARBA00022958"/>
    </source>
</evidence>
<keyword evidence="9 12" id="KW-1133">Transmembrane helix</keyword>
<dbReference type="Pfam" id="PF22776">
    <property type="entry name" value="K_trans_C"/>
    <property type="match status" value="1"/>
</dbReference>
<feature type="transmembrane region" description="Helical" evidence="12">
    <location>
        <begin position="156"/>
        <end position="174"/>
    </location>
</feature>
<keyword evidence="7 12" id="KW-0769">Symport</keyword>
<feature type="domain" description="K+ potassium transporter C-terminal" evidence="14">
    <location>
        <begin position="493"/>
        <end position="646"/>
    </location>
</feature>
<reference evidence="15 16" key="1">
    <citation type="submission" date="2019-03" db="EMBL/GenBank/DDBJ databases">
        <title>Diversity of the mouse oral microbiome.</title>
        <authorList>
            <person name="Joseph S."/>
            <person name="Aduse-Opoku J."/>
            <person name="Curtis M."/>
            <person name="Wade W."/>
            <person name="Hashim A."/>
        </authorList>
    </citation>
    <scope>NUCLEOTIDE SEQUENCE [LARGE SCALE GENOMIC DNA]</scope>
    <source>
        <strain evidence="15 16">P1012</strain>
    </source>
</reference>
<feature type="transmembrane region" description="Helical" evidence="12">
    <location>
        <begin position="381"/>
        <end position="403"/>
    </location>
</feature>
<keyword evidence="16" id="KW-1185">Reference proteome</keyword>
<dbReference type="HAMAP" id="MF_01522">
    <property type="entry name" value="Kup"/>
    <property type="match status" value="1"/>
</dbReference>
<dbReference type="OrthoDB" id="9805577at2"/>
<dbReference type="PANTHER" id="PTHR30540">
    <property type="entry name" value="OSMOTIC STRESS POTASSIUM TRANSPORTER"/>
    <property type="match status" value="1"/>
</dbReference>
<dbReference type="GO" id="GO:0015079">
    <property type="term" value="F:potassium ion transmembrane transporter activity"/>
    <property type="evidence" value="ECO:0007669"/>
    <property type="project" value="UniProtKB-UniRule"/>
</dbReference>
<dbReference type="GO" id="GO:0015293">
    <property type="term" value="F:symporter activity"/>
    <property type="evidence" value="ECO:0007669"/>
    <property type="project" value="UniProtKB-UniRule"/>
</dbReference>
<evidence type="ECO:0000313" key="16">
    <source>
        <dbReference type="Proteomes" id="UP000298358"/>
    </source>
</evidence>
<dbReference type="RefSeq" id="WP_135111962.1">
    <property type="nucleotide sequence ID" value="NZ_JADGLL010000001.1"/>
</dbReference>
<feature type="transmembrane region" description="Helical" evidence="12">
    <location>
        <begin position="63"/>
        <end position="83"/>
    </location>
</feature>
<dbReference type="Pfam" id="PF02705">
    <property type="entry name" value="K_trans"/>
    <property type="match status" value="1"/>
</dbReference>
<dbReference type="InterPro" id="IPR023051">
    <property type="entry name" value="Kup"/>
</dbReference>
<keyword evidence="4 12" id="KW-1003">Cell membrane</keyword>
<evidence type="ECO:0000313" key="15">
    <source>
        <dbReference type="EMBL" id="TFU34566.1"/>
    </source>
</evidence>